<organism evidence="3 4">
    <name type="scientific">Paenarthrobacter aurescens</name>
    <name type="common">Arthrobacter aurescens</name>
    <dbReference type="NCBI Taxonomy" id="43663"/>
    <lineage>
        <taxon>Bacteria</taxon>
        <taxon>Bacillati</taxon>
        <taxon>Actinomycetota</taxon>
        <taxon>Actinomycetes</taxon>
        <taxon>Micrococcales</taxon>
        <taxon>Micrococcaceae</taxon>
        <taxon>Paenarthrobacter</taxon>
    </lineage>
</organism>
<gene>
    <name evidence="3" type="ORF">AAU01_28840</name>
</gene>
<protein>
    <recommendedName>
        <fullName evidence="5">Gram-positive cocci surface proteins LPxTG domain-containing protein</fullName>
    </recommendedName>
</protein>
<dbReference type="RefSeq" id="WP_246095845.1">
    <property type="nucleotide sequence ID" value="NZ_BAAAWK010000001.1"/>
</dbReference>
<evidence type="ECO:0000256" key="2">
    <source>
        <dbReference type="SAM" id="SignalP"/>
    </source>
</evidence>
<dbReference type="Proteomes" id="UP000317715">
    <property type="component" value="Unassembled WGS sequence"/>
</dbReference>
<feature type="signal peptide" evidence="2">
    <location>
        <begin position="1"/>
        <end position="26"/>
    </location>
</feature>
<evidence type="ECO:0000313" key="4">
    <source>
        <dbReference type="Proteomes" id="UP000317715"/>
    </source>
</evidence>
<sequence>MQAVRPATVVCTAVVCAVTLALPAKAADQLIPVPENGTPGVLWLSSSVYPLEFPALAAGDSFAWQIGLSLEKPRATSTLQLTAGGGLAGEGGYVIAVDECATPWQGSSGLNQELQCPMGPTPRIAPTTLEAWDQSVQIPLRDLQPGTSPYLRFTLSSPANSAPPEGARLTLGIGITAMGDDDGGSAPSLPPVTDGITSVDGPGPLGDTGASSLPALFAGGGLLLVGAALLTMLRRPRETPETPGTTTPGTTTRGQST</sequence>
<dbReference type="GeneID" id="97299570"/>
<dbReference type="EMBL" id="BJMD01000017">
    <property type="protein sequence ID" value="GEB20129.1"/>
    <property type="molecule type" value="Genomic_DNA"/>
</dbReference>
<feature type="region of interest" description="Disordered" evidence="1">
    <location>
        <begin position="234"/>
        <end position="257"/>
    </location>
</feature>
<proteinExistence type="predicted"/>
<reference evidence="3 4" key="1">
    <citation type="submission" date="2019-06" db="EMBL/GenBank/DDBJ databases">
        <title>Whole genome shotgun sequence of Paenarthrobacter aurescens NBRC 12136.</title>
        <authorList>
            <person name="Hosoyama A."/>
            <person name="Uohara A."/>
            <person name="Ohji S."/>
            <person name="Ichikawa N."/>
        </authorList>
    </citation>
    <scope>NUCLEOTIDE SEQUENCE [LARGE SCALE GENOMIC DNA]</scope>
    <source>
        <strain evidence="3 4">NBRC 12136</strain>
    </source>
</reference>
<comment type="caution">
    <text evidence="3">The sequence shown here is derived from an EMBL/GenBank/DDBJ whole genome shotgun (WGS) entry which is preliminary data.</text>
</comment>
<keyword evidence="4" id="KW-1185">Reference proteome</keyword>
<evidence type="ECO:0000313" key="3">
    <source>
        <dbReference type="EMBL" id="GEB20129.1"/>
    </source>
</evidence>
<dbReference type="AlphaFoldDB" id="A0A4Y3NMZ5"/>
<evidence type="ECO:0008006" key="5">
    <source>
        <dbReference type="Google" id="ProtNLM"/>
    </source>
</evidence>
<accession>A0A4Y3NMZ5</accession>
<name>A0A4Y3NMZ5_PAEAU</name>
<feature type="compositionally biased region" description="Low complexity" evidence="1">
    <location>
        <begin position="241"/>
        <end position="257"/>
    </location>
</feature>
<keyword evidence="2" id="KW-0732">Signal</keyword>
<evidence type="ECO:0000256" key="1">
    <source>
        <dbReference type="SAM" id="MobiDB-lite"/>
    </source>
</evidence>
<feature type="chain" id="PRO_5021439489" description="Gram-positive cocci surface proteins LPxTG domain-containing protein" evidence="2">
    <location>
        <begin position="27"/>
        <end position="257"/>
    </location>
</feature>